<keyword evidence="2" id="KW-0732">Signal</keyword>
<name>A0ABV9UT27_9ACTN</name>
<gene>
    <name evidence="3" type="ORF">ACFPFX_20935</name>
</gene>
<feature type="chain" id="PRO_5045967218" description="Streptomyces killer toxin-like beta/gamma crystallin domain-containing protein" evidence="2">
    <location>
        <begin position="39"/>
        <end position="127"/>
    </location>
</feature>
<dbReference type="EMBL" id="JBHSIZ010000021">
    <property type="protein sequence ID" value="MFC4958756.1"/>
    <property type="molecule type" value="Genomic_DNA"/>
</dbReference>
<evidence type="ECO:0000313" key="4">
    <source>
        <dbReference type="Proteomes" id="UP001595834"/>
    </source>
</evidence>
<reference evidence="4" key="1">
    <citation type="journal article" date="2019" name="Int. J. Syst. Evol. Microbiol.">
        <title>The Global Catalogue of Microorganisms (GCM) 10K type strain sequencing project: providing services to taxonomists for standard genome sequencing and annotation.</title>
        <authorList>
            <consortium name="The Broad Institute Genomics Platform"/>
            <consortium name="The Broad Institute Genome Sequencing Center for Infectious Disease"/>
            <person name="Wu L."/>
            <person name="Ma J."/>
        </authorList>
    </citation>
    <scope>NUCLEOTIDE SEQUENCE [LARGE SCALE GENOMIC DNA]</scope>
    <source>
        <strain evidence="4">CCM 7224</strain>
    </source>
</reference>
<organism evidence="3 4">
    <name type="scientific">Streptomyces mauvecolor</name>
    <dbReference type="NCBI Taxonomy" id="58345"/>
    <lineage>
        <taxon>Bacteria</taxon>
        <taxon>Bacillati</taxon>
        <taxon>Actinomycetota</taxon>
        <taxon>Actinomycetes</taxon>
        <taxon>Kitasatosporales</taxon>
        <taxon>Streptomycetaceae</taxon>
        <taxon>Streptomyces</taxon>
    </lineage>
</organism>
<evidence type="ECO:0008006" key="5">
    <source>
        <dbReference type="Google" id="ProtNLM"/>
    </source>
</evidence>
<accession>A0ABV9UT27</accession>
<dbReference type="InterPro" id="IPR015791">
    <property type="entry name" value="Antimic/Inh_G_crystallin-like"/>
</dbReference>
<keyword evidence="4" id="KW-1185">Reference proteome</keyword>
<evidence type="ECO:0000256" key="1">
    <source>
        <dbReference type="SAM" id="MobiDB-lite"/>
    </source>
</evidence>
<proteinExistence type="predicted"/>
<feature type="region of interest" description="Disordered" evidence="1">
    <location>
        <begin position="108"/>
        <end position="127"/>
    </location>
</feature>
<feature type="signal peptide" evidence="2">
    <location>
        <begin position="1"/>
        <end position="38"/>
    </location>
</feature>
<feature type="compositionally biased region" description="Polar residues" evidence="1">
    <location>
        <begin position="112"/>
        <end position="127"/>
    </location>
</feature>
<evidence type="ECO:0000313" key="3">
    <source>
        <dbReference type="EMBL" id="MFC4958756.1"/>
    </source>
</evidence>
<comment type="caution">
    <text evidence="3">The sequence shown here is derived from an EMBL/GenBank/DDBJ whole genome shotgun (WGS) entry which is preliminary data.</text>
</comment>
<dbReference type="Gene3D" id="2.60.20.30">
    <property type="match status" value="1"/>
</dbReference>
<protein>
    <recommendedName>
        <fullName evidence="5">Streptomyces killer toxin-like beta/gamma crystallin domain-containing protein</fullName>
    </recommendedName>
</protein>
<sequence length="127" mass="13341">MPILGKPKRAMMKKAAQLTAGVVASCGLMLAAPTAAHANSGPASQVIRPNATTPHCGLAVEVHFSNGNHTCVTTNGMHYVSYNSVDWVQTGNQWVALVYNGDSYQPGMPPGSTWSKGSSISRIDVNT</sequence>
<dbReference type="RefSeq" id="WP_344379907.1">
    <property type="nucleotide sequence ID" value="NZ_BAAASQ010000032.1"/>
</dbReference>
<evidence type="ECO:0000256" key="2">
    <source>
        <dbReference type="SAM" id="SignalP"/>
    </source>
</evidence>
<dbReference type="Proteomes" id="UP001595834">
    <property type="component" value="Unassembled WGS sequence"/>
</dbReference>
<dbReference type="PROSITE" id="PS51257">
    <property type="entry name" value="PROKAR_LIPOPROTEIN"/>
    <property type="match status" value="1"/>
</dbReference>